<dbReference type="AlphaFoldDB" id="A0AAE0GU61"/>
<feature type="repeat" description="TPR" evidence="1">
    <location>
        <begin position="191"/>
        <end position="224"/>
    </location>
</feature>
<dbReference type="InterPro" id="IPR056413">
    <property type="entry name" value="TPR_CcmH_CycH"/>
</dbReference>
<dbReference type="InterPro" id="IPR003107">
    <property type="entry name" value="HAT"/>
</dbReference>
<evidence type="ECO:0000313" key="5">
    <source>
        <dbReference type="Proteomes" id="UP001190700"/>
    </source>
</evidence>
<dbReference type="EMBL" id="LGRX02002485">
    <property type="protein sequence ID" value="KAK3284138.1"/>
    <property type="molecule type" value="Genomic_DNA"/>
</dbReference>
<dbReference type="SUPFAM" id="SSF81901">
    <property type="entry name" value="HCP-like"/>
    <property type="match status" value="1"/>
</dbReference>
<comment type="caution">
    <text evidence="4">The sequence shown here is derived from an EMBL/GenBank/DDBJ whole genome shotgun (WGS) entry which is preliminary data.</text>
</comment>
<dbReference type="SUPFAM" id="SSF48452">
    <property type="entry name" value="TPR-like"/>
    <property type="match status" value="2"/>
</dbReference>
<feature type="domain" description="Cytochrome c-type biogenesis protein H TPR" evidence="3">
    <location>
        <begin position="343"/>
        <end position="459"/>
    </location>
</feature>
<gene>
    <name evidence="4" type="ORF">CYMTET_8195</name>
</gene>
<evidence type="ECO:0000313" key="4">
    <source>
        <dbReference type="EMBL" id="KAK3284138.1"/>
    </source>
</evidence>
<keyword evidence="1" id="KW-0802">TPR repeat</keyword>
<feature type="region of interest" description="Disordered" evidence="2">
    <location>
        <begin position="100"/>
        <end position="119"/>
    </location>
</feature>
<dbReference type="InterPro" id="IPR011990">
    <property type="entry name" value="TPR-like_helical_dom_sf"/>
</dbReference>
<dbReference type="GO" id="GO:0006397">
    <property type="term" value="P:mRNA processing"/>
    <property type="evidence" value="ECO:0007669"/>
    <property type="project" value="InterPro"/>
</dbReference>
<dbReference type="GO" id="GO:0006417">
    <property type="term" value="P:regulation of translation"/>
    <property type="evidence" value="ECO:0007669"/>
    <property type="project" value="TreeGrafter"/>
</dbReference>
<dbReference type="Pfam" id="PF23914">
    <property type="entry name" value="TPR_CcmH_CycH"/>
    <property type="match status" value="1"/>
</dbReference>
<dbReference type="SMART" id="SM00386">
    <property type="entry name" value="HAT"/>
    <property type="match status" value="10"/>
</dbReference>
<dbReference type="InterPro" id="IPR019734">
    <property type="entry name" value="TPR_rpt"/>
</dbReference>
<dbReference type="PANTHER" id="PTHR44917:SF1">
    <property type="entry name" value="PROTEIN HIGH CHLOROPHYLL FLUORESCENT 107"/>
    <property type="match status" value="1"/>
</dbReference>
<evidence type="ECO:0000259" key="3">
    <source>
        <dbReference type="Pfam" id="PF23914"/>
    </source>
</evidence>
<dbReference type="PANTHER" id="PTHR44917">
    <property type="entry name" value="PROTEIN HIGH CHLOROPHYLL FLUORESCENT 107"/>
    <property type="match status" value="1"/>
</dbReference>
<dbReference type="SMART" id="SM00028">
    <property type="entry name" value="TPR"/>
    <property type="match status" value="5"/>
</dbReference>
<accession>A0AAE0GU61</accession>
<dbReference type="Gene3D" id="1.25.40.10">
    <property type="entry name" value="Tetratricopeptide repeat domain"/>
    <property type="match status" value="3"/>
</dbReference>
<dbReference type="PROSITE" id="PS50005">
    <property type="entry name" value="TPR"/>
    <property type="match status" value="2"/>
</dbReference>
<reference evidence="4 5" key="1">
    <citation type="journal article" date="2015" name="Genome Biol. Evol.">
        <title>Comparative Genomics of a Bacterivorous Green Alga Reveals Evolutionary Causalities and Consequences of Phago-Mixotrophic Mode of Nutrition.</title>
        <authorList>
            <person name="Burns J.A."/>
            <person name="Paasch A."/>
            <person name="Narechania A."/>
            <person name="Kim E."/>
        </authorList>
    </citation>
    <scope>NUCLEOTIDE SEQUENCE [LARGE SCALE GENOMIC DNA]</scope>
    <source>
        <strain evidence="4 5">PLY_AMNH</strain>
    </source>
</reference>
<organism evidence="4 5">
    <name type="scientific">Cymbomonas tetramitiformis</name>
    <dbReference type="NCBI Taxonomy" id="36881"/>
    <lineage>
        <taxon>Eukaryota</taxon>
        <taxon>Viridiplantae</taxon>
        <taxon>Chlorophyta</taxon>
        <taxon>Pyramimonadophyceae</taxon>
        <taxon>Pyramimonadales</taxon>
        <taxon>Pyramimonadaceae</taxon>
        <taxon>Cymbomonas</taxon>
    </lineage>
</organism>
<dbReference type="InterPro" id="IPR044624">
    <property type="entry name" value="Mbb1-like"/>
</dbReference>
<dbReference type="Pfam" id="PF13432">
    <property type="entry name" value="TPR_16"/>
    <property type="match status" value="1"/>
</dbReference>
<sequence>MTPPVSILPFSRKGSSNSVPTSFACYEASRAQRGARRAFQLTSNKGNSKQGISPGGVCRLVFGLRSTRTPLAWESRNREGTPESCLLSAAALGNAVDDAEPAESQARKYKSSSTEELTPMSPREILRKVKWYQRRGDVHAARDLLQLAVKEYPGNLFLLTTVGRLEAKARRFDDAGRYFEQAMACGGDESAVTIQAYALLAAEQGDLDKARELFSQAVQVDEVHAPAWQAWAVFERSQKNLPQAGSLFQRAHKADPSHVPTIQAWALLRVEEGDTKGARKLFELAVATEETHMPSWQAWAEMEWAAGDQGKARHLYKKAEGIKSIKGRQRSILMTSWACAEASVARFDVSARLALAATKGYPRNEHAWLALARAREARGEKQRAFKALKEALEVSPHNVHLQHAQAMLSQRSGDADAAEAQLRRLLKDHPRNAHAWHALGTMALTERQDPAEALRCFQQGAREGEEGTARAKCYGSWANEVAISGGTGKARELYQRGDQCHDNLFRRADANPNDSRTWLQWGLWERSQGMPQQARRCFEKGVMALPSSYFCFHSWALLEVAMHNTDRAREIFRRGTLQCKGVDAAPLWMEYACFEAEEGDLPRARELFKAGSQIAPGYAPLFEAWAQMEAQYGDGLERASQDMLSSLNASEGTGIPF</sequence>
<proteinExistence type="predicted"/>
<evidence type="ECO:0000256" key="2">
    <source>
        <dbReference type="SAM" id="MobiDB-lite"/>
    </source>
</evidence>
<dbReference type="Proteomes" id="UP001190700">
    <property type="component" value="Unassembled WGS sequence"/>
</dbReference>
<dbReference type="GO" id="GO:0003727">
    <property type="term" value="F:single-stranded RNA binding"/>
    <property type="evidence" value="ECO:0007669"/>
    <property type="project" value="TreeGrafter"/>
</dbReference>
<dbReference type="GO" id="GO:0003729">
    <property type="term" value="F:mRNA binding"/>
    <property type="evidence" value="ECO:0007669"/>
    <property type="project" value="InterPro"/>
</dbReference>
<keyword evidence="5" id="KW-1185">Reference proteome</keyword>
<name>A0AAE0GU61_9CHLO</name>
<evidence type="ECO:0000256" key="1">
    <source>
        <dbReference type="PROSITE-ProRule" id="PRU00339"/>
    </source>
</evidence>
<feature type="repeat" description="TPR" evidence="1">
    <location>
        <begin position="365"/>
        <end position="398"/>
    </location>
</feature>
<protein>
    <recommendedName>
        <fullName evidence="3">Cytochrome c-type biogenesis protein H TPR domain-containing protein</fullName>
    </recommendedName>
</protein>